<feature type="domain" description="Alcohol dehydrogenase-like N-terminal" evidence="5">
    <location>
        <begin position="2"/>
        <end position="122"/>
    </location>
</feature>
<keyword evidence="2" id="KW-0560">Oxidoreductase</keyword>
<comment type="cofactor">
    <cofactor evidence="1">
        <name>Zn(2+)</name>
        <dbReference type="ChEBI" id="CHEBI:29105"/>
    </cofactor>
</comment>
<dbReference type="InterPro" id="IPR050129">
    <property type="entry name" value="Zn_alcohol_dh"/>
</dbReference>
<reference evidence="6 7" key="1">
    <citation type="submission" date="2018-11" db="EMBL/GenBank/DDBJ databases">
        <title>Microbial catabolism of amino acid.</title>
        <authorList>
            <person name="Hibi M."/>
            <person name="Ogawa J."/>
        </authorList>
    </citation>
    <scope>NUCLEOTIDE SEQUENCE [LARGE SCALE GENOMIC DNA]</scope>
    <source>
        <strain evidence="6 7">C31-06</strain>
    </source>
</reference>
<keyword evidence="3" id="KW-1133">Transmembrane helix</keyword>
<dbReference type="SUPFAM" id="SSF50129">
    <property type="entry name" value="GroES-like"/>
    <property type="match status" value="1"/>
</dbReference>
<dbReference type="InterPro" id="IPR036291">
    <property type="entry name" value="NAD(P)-bd_dom_sf"/>
</dbReference>
<keyword evidence="3" id="KW-0812">Transmembrane</keyword>
<dbReference type="InterPro" id="IPR013149">
    <property type="entry name" value="ADH-like_C"/>
</dbReference>
<dbReference type="Pfam" id="PF08240">
    <property type="entry name" value="ADH_N"/>
    <property type="match status" value="1"/>
</dbReference>
<dbReference type="PANTHER" id="PTHR43401:SF5">
    <property type="entry name" value="ALCOHOL DEHYDROGENASE-RELATED"/>
    <property type="match status" value="1"/>
</dbReference>
<comment type="caution">
    <text evidence="6">The sequence shown here is derived from an EMBL/GenBank/DDBJ whole genome shotgun (WGS) entry which is preliminary data.</text>
</comment>
<accession>A0A402C5F3</accession>
<dbReference type="GO" id="GO:0016491">
    <property type="term" value="F:oxidoreductase activity"/>
    <property type="evidence" value="ECO:0007669"/>
    <property type="project" value="UniProtKB-KW"/>
</dbReference>
<name>A0A402C5F3_RHOWR</name>
<dbReference type="EMBL" id="BHYM01000022">
    <property type="protein sequence ID" value="GCE38875.1"/>
    <property type="molecule type" value="Genomic_DNA"/>
</dbReference>
<dbReference type="Pfam" id="PF00107">
    <property type="entry name" value="ADH_zinc_N"/>
    <property type="match status" value="1"/>
</dbReference>
<sequence>MEVRACGIVPNMVNVAHVYREIMPWIVAPELPSVFGLDCAGVVVEKGAQAHGIEIGDRVYVNPGRHCGGCHECRMGRVEKCSAFALTGYIGAPLAASLFRDYPYGAMSQYVTAPTYGLVRIADNVSYEAAARFGYLGTGYRALRYAEVGPGSRVLINGISGTLGLGVALLALALGARQILGTGRNRELLERVRAIDPSRIEVHSTHDAESVGDWARRVTGELGTSEVIDALGPDSPSQAALDALDTLARGGRYVTAGVVGEIPLALNQLMDSNRQIIGSSWFSTADAQEMADRMAVGQVDLSVFEHEVFKLDDVNTALSSITNRHGGFSNFVLCP</sequence>
<evidence type="ECO:0000259" key="4">
    <source>
        <dbReference type="Pfam" id="PF00107"/>
    </source>
</evidence>
<protein>
    <submittedName>
        <fullName evidence="6">Alcohol dehydrogenase</fullName>
    </submittedName>
</protein>
<dbReference type="CDD" id="cd05188">
    <property type="entry name" value="MDR"/>
    <property type="match status" value="1"/>
</dbReference>
<evidence type="ECO:0000256" key="3">
    <source>
        <dbReference type="SAM" id="Phobius"/>
    </source>
</evidence>
<dbReference type="AlphaFoldDB" id="A0A402C5F3"/>
<feature type="domain" description="Alcohol dehydrogenase-like C-terminal" evidence="4">
    <location>
        <begin position="163"/>
        <end position="294"/>
    </location>
</feature>
<evidence type="ECO:0000256" key="2">
    <source>
        <dbReference type="ARBA" id="ARBA00023002"/>
    </source>
</evidence>
<proteinExistence type="predicted"/>
<dbReference type="PANTHER" id="PTHR43401">
    <property type="entry name" value="L-THREONINE 3-DEHYDROGENASE"/>
    <property type="match status" value="1"/>
</dbReference>
<evidence type="ECO:0000256" key="1">
    <source>
        <dbReference type="ARBA" id="ARBA00001947"/>
    </source>
</evidence>
<dbReference type="Gene3D" id="3.40.50.720">
    <property type="entry name" value="NAD(P)-binding Rossmann-like Domain"/>
    <property type="match status" value="1"/>
</dbReference>
<dbReference type="SUPFAM" id="SSF51735">
    <property type="entry name" value="NAD(P)-binding Rossmann-fold domains"/>
    <property type="match status" value="1"/>
</dbReference>
<organism evidence="6 7">
    <name type="scientific">Rhodococcus wratislaviensis</name>
    <name type="common">Tsukamurella wratislaviensis</name>
    <dbReference type="NCBI Taxonomy" id="44752"/>
    <lineage>
        <taxon>Bacteria</taxon>
        <taxon>Bacillati</taxon>
        <taxon>Actinomycetota</taxon>
        <taxon>Actinomycetes</taxon>
        <taxon>Mycobacteriales</taxon>
        <taxon>Nocardiaceae</taxon>
        <taxon>Rhodococcus</taxon>
    </lineage>
</organism>
<dbReference type="Gene3D" id="3.90.180.10">
    <property type="entry name" value="Medium-chain alcohol dehydrogenases, catalytic domain"/>
    <property type="match status" value="1"/>
</dbReference>
<dbReference type="InterPro" id="IPR013154">
    <property type="entry name" value="ADH-like_N"/>
</dbReference>
<keyword evidence="3" id="KW-0472">Membrane</keyword>
<dbReference type="Proteomes" id="UP000287519">
    <property type="component" value="Unassembled WGS sequence"/>
</dbReference>
<feature type="transmembrane region" description="Helical" evidence="3">
    <location>
        <begin position="154"/>
        <end position="176"/>
    </location>
</feature>
<evidence type="ECO:0000313" key="7">
    <source>
        <dbReference type="Proteomes" id="UP000287519"/>
    </source>
</evidence>
<evidence type="ECO:0000313" key="6">
    <source>
        <dbReference type="EMBL" id="GCE38875.1"/>
    </source>
</evidence>
<gene>
    <name evidence="6" type="ORF">Rhow_002399</name>
</gene>
<evidence type="ECO:0000259" key="5">
    <source>
        <dbReference type="Pfam" id="PF08240"/>
    </source>
</evidence>
<keyword evidence="7" id="KW-1185">Reference proteome</keyword>
<dbReference type="InterPro" id="IPR011032">
    <property type="entry name" value="GroES-like_sf"/>
</dbReference>